<name>A0A7E4ZWR9_PANRE</name>
<feature type="domain" description="Phytanoyl-CoA hydroxylase-interacting protein-like C-terminal" evidence="1">
    <location>
        <begin position="110"/>
        <end position="304"/>
    </location>
</feature>
<dbReference type="GO" id="GO:0005737">
    <property type="term" value="C:cytoplasm"/>
    <property type="evidence" value="ECO:0007669"/>
    <property type="project" value="TreeGrafter"/>
</dbReference>
<dbReference type="Pfam" id="PF19281">
    <property type="entry name" value="PHYHIP_C"/>
    <property type="match status" value="1"/>
</dbReference>
<evidence type="ECO:0000313" key="3">
    <source>
        <dbReference type="WBParaSite" id="Pan_g2197.t1"/>
    </source>
</evidence>
<reference evidence="2" key="1">
    <citation type="journal article" date="2013" name="Genetics">
        <title>The draft genome and transcriptome of Panagrellus redivivus are shaped by the harsh demands of a free-living lifestyle.</title>
        <authorList>
            <person name="Srinivasan J."/>
            <person name="Dillman A.R."/>
            <person name="Macchietto M.G."/>
            <person name="Heikkinen L."/>
            <person name="Lakso M."/>
            <person name="Fracchia K.M."/>
            <person name="Antoshechkin I."/>
            <person name="Mortazavi A."/>
            <person name="Wong G."/>
            <person name="Sternberg P.W."/>
        </authorList>
    </citation>
    <scope>NUCLEOTIDE SEQUENCE [LARGE SCALE GENOMIC DNA]</scope>
    <source>
        <strain evidence="2">MT8872</strain>
    </source>
</reference>
<dbReference type="PANTHER" id="PTHR15698">
    <property type="entry name" value="PROTEIN CBG15099"/>
    <property type="match status" value="1"/>
</dbReference>
<organism evidence="2 3">
    <name type="scientific">Panagrellus redivivus</name>
    <name type="common">Microworm</name>
    <dbReference type="NCBI Taxonomy" id="6233"/>
    <lineage>
        <taxon>Eukaryota</taxon>
        <taxon>Metazoa</taxon>
        <taxon>Ecdysozoa</taxon>
        <taxon>Nematoda</taxon>
        <taxon>Chromadorea</taxon>
        <taxon>Rhabditida</taxon>
        <taxon>Tylenchina</taxon>
        <taxon>Panagrolaimomorpha</taxon>
        <taxon>Panagrolaimoidea</taxon>
        <taxon>Panagrolaimidae</taxon>
        <taxon>Panagrellus</taxon>
    </lineage>
</organism>
<dbReference type="Proteomes" id="UP000492821">
    <property type="component" value="Unassembled WGS sequence"/>
</dbReference>
<reference evidence="3" key="2">
    <citation type="submission" date="2020-10" db="UniProtKB">
        <authorList>
            <consortium name="WormBaseParasite"/>
        </authorList>
    </citation>
    <scope>IDENTIFICATION</scope>
</reference>
<dbReference type="WBParaSite" id="Pan_g2197.t1">
    <property type="protein sequence ID" value="Pan_g2197.t1"/>
    <property type="gene ID" value="Pan_g2197"/>
</dbReference>
<proteinExistence type="predicted"/>
<dbReference type="InterPro" id="IPR045545">
    <property type="entry name" value="PHYIP/PHIPL_C"/>
</dbReference>
<dbReference type="InterPro" id="IPR042868">
    <property type="entry name" value="PHYHIP/PHYHIPL"/>
</dbReference>
<evidence type="ECO:0000313" key="2">
    <source>
        <dbReference type="Proteomes" id="UP000492821"/>
    </source>
</evidence>
<dbReference type="PANTHER" id="PTHR15698:SF4">
    <property type="entry name" value="PHYTANOYL-COA HYDROXYLASE-INTERACTING PROTEIN-LIKE C-TERMINAL DOMAIN-CONTAINING PROTEIN"/>
    <property type="match status" value="1"/>
</dbReference>
<evidence type="ECO:0000259" key="1">
    <source>
        <dbReference type="Pfam" id="PF19281"/>
    </source>
</evidence>
<sequence length="308" mass="35611">MSATSNSTRCTVRWTLPVGAPLINRYNIKIVQCEDSFKVITDYTDLDLYQNYSWNAVMGQHYVVDCTLLTLFGDVVIARGTCVVKTHFSKDELILLFVRATLFSEKYTWKNRIDVVYRCKPRRYFQNILSLDNGVMRTYCKDNNGHAGNPINQSLNGLFFSGQVYNNGATMNCSPFGDSRFTVPAHIMLDPRYINLYFSDFYCLPPRSKTHYVTIVLCNKGSISDRWCAERLILLPPDNNFLEIRWTKNRFEYYISGKIWVEFYYTEDIHLNVGSLGTILPMGRGSSRSNGIRNNHKCKTCNLQMYPN</sequence>
<accession>A0A7E4ZWR9</accession>
<dbReference type="AlphaFoldDB" id="A0A7E4ZWR9"/>
<protein>
    <submittedName>
        <fullName evidence="3">PHYHIP_C domain-containing protein</fullName>
    </submittedName>
</protein>
<keyword evidence="2" id="KW-1185">Reference proteome</keyword>